<dbReference type="AlphaFoldDB" id="A0A4Q2KM54"/>
<dbReference type="InterPro" id="IPR023100">
    <property type="entry name" value="D-aminoacylase_insert_dom_sf"/>
</dbReference>
<evidence type="ECO:0000259" key="2">
    <source>
        <dbReference type="Pfam" id="PF07969"/>
    </source>
</evidence>
<dbReference type="EMBL" id="SDPV01000001">
    <property type="protein sequence ID" value="RXZ66415.1"/>
    <property type="molecule type" value="Genomic_DNA"/>
</dbReference>
<proteinExistence type="predicted"/>
<sequence>MASRLAAALLAVPSAAAAELPAADLLIVGGEVHDGTGAAGRTADIAVRDDRIVYVGPDGERAVHAARILDASGLLVMPGFIDPHTHADGDLLSSDPDRRENPAYLHQGVTTVVIGNDGGGSPDIAEKAAGLENAGVGTNVGLMVGFGPVREEVLGETNRAPTADELARMQRRVARAICQGALGFSTGLHYAPQTFAETGEIVALTREAGKRGAIYDSHLRDESSYSTGLKASVAEAIAIGREAGAPVHIAHIKALGPDVWGSSGEIIDMVDEARARGQRVTADQYPWRASGTRISNALVPRWALDGGMPGLRARFDDPEAAARLRTEMAENLRRRGGAETLLITRGIGDADRWDGKTLAEVAAAMGSKPIEAAIAILRRSDARVASFNMDRSDIEAFAVQPWVMTGSDGSTGHPRKYATYPKAYRDLVTSGKLDLPTFVRRSSGLVADTLGLTNRGYLEADAFADIVIIDAERFVPRAGYANPEELSEGVVHLIVNGSLAIENGRPTGVHSGRVLLRQPSRGTCP</sequence>
<dbReference type="Pfam" id="PF07969">
    <property type="entry name" value="Amidohydro_3"/>
    <property type="match status" value="1"/>
</dbReference>
<dbReference type="OrthoDB" id="9766983at2"/>
<feature type="domain" description="Amidohydrolase 3" evidence="2">
    <location>
        <begin position="68"/>
        <end position="497"/>
    </location>
</feature>
<name>A0A4Q2KM54_9SPHN</name>
<keyword evidence="1" id="KW-0732">Signal</keyword>
<gene>
    <name evidence="3" type="ORF">ETX26_06935</name>
</gene>
<dbReference type="InterPro" id="IPR011059">
    <property type="entry name" value="Metal-dep_hydrolase_composite"/>
</dbReference>
<dbReference type="GO" id="GO:0016811">
    <property type="term" value="F:hydrolase activity, acting on carbon-nitrogen (but not peptide) bonds, in linear amides"/>
    <property type="evidence" value="ECO:0007669"/>
    <property type="project" value="InterPro"/>
</dbReference>
<keyword evidence="4" id="KW-1185">Reference proteome</keyword>
<comment type="caution">
    <text evidence="3">The sequence shown here is derived from an EMBL/GenBank/DDBJ whole genome shotgun (WGS) entry which is preliminary data.</text>
</comment>
<protein>
    <submittedName>
        <fullName evidence="3">D-aminoacylase</fullName>
    </submittedName>
</protein>
<dbReference type="PANTHER" id="PTHR11647">
    <property type="entry name" value="HYDRANTOINASE/DIHYDROPYRIMIDINASE FAMILY MEMBER"/>
    <property type="match status" value="1"/>
</dbReference>
<evidence type="ECO:0000313" key="4">
    <source>
        <dbReference type="Proteomes" id="UP000293623"/>
    </source>
</evidence>
<organism evidence="3 4">
    <name type="scientific">Pelagerythrobacter rhizovicinus</name>
    <dbReference type="NCBI Taxonomy" id="2268576"/>
    <lineage>
        <taxon>Bacteria</taxon>
        <taxon>Pseudomonadati</taxon>
        <taxon>Pseudomonadota</taxon>
        <taxon>Alphaproteobacteria</taxon>
        <taxon>Sphingomonadales</taxon>
        <taxon>Erythrobacteraceae</taxon>
        <taxon>Pelagerythrobacter</taxon>
    </lineage>
</organism>
<dbReference type="RefSeq" id="WP_129524194.1">
    <property type="nucleotide sequence ID" value="NZ_SDPV01000001.1"/>
</dbReference>
<dbReference type="Gene3D" id="3.30.1490.130">
    <property type="entry name" value="D-aminoacylase. Domain 3"/>
    <property type="match status" value="1"/>
</dbReference>
<dbReference type="InterPro" id="IPR013108">
    <property type="entry name" value="Amidohydro_3"/>
</dbReference>
<dbReference type="Gene3D" id="3.20.20.140">
    <property type="entry name" value="Metal-dependent hydrolases"/>
    <property type="match status" value="2"/>
</dbReference>
<dbReference type="InterPro" id="IPR032466">
    <property type="entry name" value="Metal_Hydrolase"/>
</dbReference>
<dbReference type="Gene3D" id="2.30.40.10">
    <property type="entry name" value="Urease, subunit C, domain 1"/>
    <property type="match status" value="2"/>
</dbReference>
<feature type="chain" id="PRO_5020607663" evidence="1">
    <location>
        <begin position="18"/>
        <end position="525"/>
    </location>
</feature>
<dbReference type="SUPFAM" id="SSF51338">
    <property type="entry name" value="Composite domain of metallo-dependent hydrolases"/>
    <property type="match status" value="1"/>
</dbReference>
<evidence type="ECO:0000256" key="1">
    <source>
        <dbReference type="SAM" id="SignalP"/>
    </source>
</evidence>
<dbReference type="InterPro" id="IPR050378">
    <property type="entry name" value="Metallo-dep_Hydrolases_sf"/>
</dbReference>
<dbReference type="SUPFAM" id="SSF51556">
    <property type="entry name" value="Metallo-dependent hydrolases"/>
    <property type="match status" value="1"/>
</dbReference>
<accession>A0A4Q2KM54</accession>
<feature type="signal peptide" evidence="1">
    <location>
        <begin position="1"/>
        <end position="17"/>
    </location>
</feature>
<dbReference type="Proteomes" id="UP000293623">
    <property type="component" value="Unassembled WGS sequence"/>
</dbReference>
<dbReference type="PANTHER" id="PTHR11647:SF1">
    <property type="entry name" value="COLLAPSIN RESPONSE MEDIATOR PROTEIN"/>
    <property type="match status" value="1"/>
</dbReference>
<evidence type="ECO:0000313" key="3">
    <source>
        <dbReference type="EMBL" id="RXZ66415.1"/>
    </source>
</evidence>
<reference evidence="3 4" key="1">
    <citation type="submission" date="2019-01" db="EMBL/GenBank/DDBJ databases">
        <title>Altererythrobacter rhizovicinus sp. nov., isolated from the rhizosphere soil of Haloxylon ammodendron.</title>
        <authorList>
            <person name="Li H.-P."/>
            <person name="Gou J.-Y."/>
            <person name="Yao D."/>
            <person name="Han Q.-Q."/>
            <person name="Shao K.-Z."/>
            <person name="Zhao Q."/>
            <person name="Zhang J.-L."/>
        </authorList>
    </citation>
    <scope>NUCLEOTIDE SEQUENCE [LARGE SCALE GENOMIC DNA]</scope>
    <source>
        <strain evidence="3 4">AY-3R</strain>
    </source>
</reference>